<reference evidence="3" key="1">
    <citation type="journal article" date="2021" name="BMC Genomics">
        <title>Chromosome-level genome assembly and manually-curated proteome of model necrotroph Parastagonospora nodorum Sn15 reveals a genome-wide trove of candidate effector homologs, and redundancy of virulence-related functions within an accessory chromosome.</title>
        <authorList>
            <person name="Bertazzoni S."/>
            <person name="Jones D.A.B."/>
            <person name="Phan H.T."/>
            <person name="Tan K.-C."/>
            <person name="Hane J.K."/>
        </authorList>
    </citation>
    <scope>NUCLEOTIDE SEQUENCE [LARGE SCALE GENOMIC DNA]</scope>
    <source>
        <strain evidence="3">SN15 / ATCC MYA-4574 / FGSC 10173)</strain>
    </source>
</reference>
<dbReference type="AlphaFoldDB" id="A0A7U2F7U7"/>
<dbReference type="KEGG" id="pno:SNOG_06588"/>
<dbReference type="EMBL" id="CP069031">
    <property type="protein sequence ID" value="QRC99258.1"/>
    <property type="molecule type" value="Genomic_DNA"/>
</dbReference>
<dbReference type="VEuPathDB" id="FungiDB:JI435_065880"/>
<evidence type="ECO:0000256" key="1">
    <source>
        <dbReference type="SAM" id="MobiDB-lite"/>
    </source>
</evidence>
<sequence>MPGKRKQEDVAGISSVAPSPPKRTRPTPSASKRRATDEIPSDSSEPSPAKRVKRNTHPEPRATSSSVRRPAAVRRGAKKPTSRVVSKSRLMPCLERKSAKIGHKDESLLRMLCDDTESGGQKELHFRNMLHSSIDWSDASHINKINNWRNQIYGRAGLKSKAVSMWLPDEEVWFELYFNLSIAESRIRGILVPKTLQVLAAFNKTFVGKILQDSHGNDVGPRAARQSNAFASKFNRMCPHLRARLHQCVFGKSGDTFVPEITLDMVLSYKDMKINMEYKGITKESKYNEDLQEWLHLFSHLPTVNDFPESSVDNLPGLYVENLPDSSAEDDAAAVLISMATQSANIQPSFNGQSSFNSQQSFNSGGFYGMQYTTPPQVLYGTDSSPTPELFRTSFASSQKTDGPLTPARTLSFSDDDDDSKVVSPGFCAPRSDTPVAELDIASLIASPD</sequence>
<keyword evidence="3" id="KW-1185">Reference proteome</keyword>
<organism evidence="2 3">
    <name type="scientific">Phaeosphaeria nodorum (strain SN15 / ATCC MYA-4574 / FGSC 10173)</name>
    <name type="common">Glume blotch fungus</name>
    <name type="synonym">Parastagonospora nodorum</name>
    <dbReference type="NCBI Taxonomy" id="321614"/>
    <lineage>
        <taxon>Eukaryota</taxon>
        <taxon>Fungi</taxon>
        <taxon>Dikarya</taxon>
        <taxon>Ascomycota</taxon>
        <taxon>Pezizomycotina</taxon>
        <taxon>Dothideomycetes</taxon>
        <taxon>Pleosporomycetidae</taxon>
        <taxon>Pleosporales</taxon>
        <taxon>Pleosporineae</taxon>
        <taxon>Phaeosphaeriaceae</taxon>
        <taxon>Parastagonospora</taxon>
    </lineage>
</organism>
<gene>
    <name evidence="2" type="ORF">JI435_065880</name>
</gene>
<feature type="region of interest" description="Disordered" evidence="1">
    <location>
        <begin position="395"/>
        <end position="429"/>
    </location>
</feature>
<accession>A0A7U2F7U7</accession>
<evidence type="ECO:0000313" key="3">
    <source>
        <dbReference type="Proteomes" id="UP000663193"/>
    </source>
</evidence>
<dbReference type="RefSeq" id="XP_001796955.1">
    <property type="nucleotide sequence ID" value="XM_001796903.1"/>
</dbReference>
<evidence type="ECO:0000313" key="2">
    <source>
        <dbReference type="EMBL" id="QRC99258.1"/>
    </source>
</evidence>
<feature type="compositionally biased region" description="Low complexity" evidence="1">
    <location>
        <begin position="61"/>
        <end position="70"/>
    </location>
</feature>
<proteinExistence type="predicted"/>
<feature type="region of interest" description="Disordered" evidence="1">
    <location>
        <begin position="1"/>
        <end position="89"/>
    </location>
</feature>
<dbReference type="Proteomes" id="UP000663193">
    <property type="component" value="Chromosome 9"/>
</dbReference>
<feature type="compositionally biased region" description="Basic residues" evidence="1">
    <location>
        <begin position="71"/>
        <end position="81"/>
    </location>
</feature>
<protein>
    <submittedName>
        <fullName evidence="2">Uncharacterized protein</fullName>
    </submittedName>
</protein>
<name>A0A7U2F7U7_PHANO</name>
<dbReference type="OrthoDB" id="3687991at2759"/>